<feature type="region of interest" description="Disordered" evidence="1">
    <location>
        <begin position="306"/>
        <end position="326"/>
    </location>
</feature>
<dbReference type="EMBL" id="KZ454994">
    <property type="protein sequence ID" value="PKI82705.1"/>
    <property type="molecule type" value="Genomic_DNA"/>
</dbReference>
<reference evidence="2 3" key="1">
    <citation type="submission" date="2017-10" db="EMBL/GenBank/DDBJ databases">
        <title>A novel species of cold-tolerant Malassezia isolated from bats.</title>
        <authorList>
            <person name="Lorch J.M."/>
            <person name="Palmer J.M."/>
            <person name="Vanderwolf K.J."/>
            <person name="Schmidt K.Z."/>
            <person name="Verant M.L."/>
            <person name="Weller T.J."/>
            <person name="Blehert D.S."/>
        </authorList>
    </citation>
    <scope>NUCLEOTIDE SEQUENCE [LARGE SCALE GENOMIC DNA]</scope>
    <source>
        <strain evidence="2 3">NWHC:44797-103</strain>
    </source>
</reference>
<organism evidence="2 3">
    <name type="scientific">Malassezia vespertilionis</name>
    <dbReference type="NCBI Taxonomy" id="2020962"/>
    <lineage>
        <taxon>Eukaryota</taxon>
        <taxon>Fungi</taxon>
        <taxon>Dikarya</taxon>
        <taxon>Basidiomycota</taxon>
        <taxon>Ustilaginomycotina</taxon>
        <taxon>Malasseziomycetes</taxon>
        <taxon>Malasseziales</taxon>
        <taxon>Malasseziaceae</taxon>
        <taxon>Malassezia</taxon>
    </lineage>
</organism>
<dbReference type="OrthoDB" id="3349838at2759"/>
<feature type="compositionally biased region" description="Polar residues" evidence="1">
    <location>
        <begin position="306"/>
        <end position="322"/>
    </location>
</feature>
<name>A0A2N1J821_9BASI</name>
<evidence type="ECO:0000313" key="3">
    <source>
        <dbReference type="Proteomes" id="UP000232875"/>
    </source>
</evidence>
<gene>
    <name evidence="2" type="ORF">MVES_003335</name>
</gene>
<evidence type="ECO:0000256" key="1">
    <source>
        <dbReference type="SAM" id="MobiDB-lite"/>
    </source>
</evidence>
<sequence length="409" mass="46598">MQELDPLSRVFLQRYFVDSIRFKPIMPIDWQHPSILHLFSDQLFKSNFRVQDAINGTKTVLGGSLANLDPSTYDEIGTGIPLAFLYDRIARELALRVQNAWLECKSYSGILAKQRLQKYLLQMTFCVSRYALEKHTPLVVVAIELAILTMICISTQCGTVSPSMLLEQTHCEQCRQGGRGLNAHEQLGKIIQKLYMTQDDVTLQSIRDSPESSPLCALRAEKLDLGLTFMLVTKLMQWHDLALPEAQALAVCSDWISASEIPHSTIAFQRLSLMQEDAERRALRNPAMHDTDFIYDAVIDAYVATDSSHPGMQPSAQHNKSPPSHPLREIEWNVQHARLKRRESDATIPKKLHSCSSHYEADELDLLSYDPLHGTPRVRRKVHRLDVATEARRNRNMRVAAHRSLYPYL</sequence>
<protein>
    <submittedName>
        <fullName evidence="2">Uncharacterized protein</fullName>
    </submittedName>
</protein>
<keyword evidence="3" id="KW-1185">Reference proteome</keyword>
<proteinExistence type="predicted"/>
<evidence type="ECO:0000313" key="2">
    <source>
        <dbReference type="EMBL" id="PKI82705.1"/>
    </source>
</evidence>
<dbReference type="Proteomes" id="UP000232875">
    <property type="component" value="Unassembled WGS sequence"/>
</dbReference>
<accession>A0A2N1J821</accession>
<dbReference type="AlphaFoldDB" id="A0A2N1J821"/>